<dbReference type="AlphaFoldDB" id="A0A3N5XY47"/>
<dbReference type="RefSeq" id="WP_124028980.1">
    <property type="nucleotide sequence ID" value="NZ_JBHRSN010000014.1"/>
</dbReference>
<protein>
    <submittedName>
        <fullName evidence="2">Uncharacterized protein</fullName>
    </submittedName>
</protein>
<feature type="transmembrane region" description="Helical" evidence="1">
    <location>
        <begin position="12"/>
        <end position="31"/>
    </location>
</feature>
<evidence type="ECO:0000313" key="2">
    <source>
        <dbReference type="EMBL" id="RPJ65433.1"/>
    </source>
</evidence>
<dbReference type="Proteomes" id="UP000275281">
    <property type="component" value="Unassembled WGS sequence"/>
</dbReference>
<proteinExistence type="predicted"/>
<feature type="transmembrane region" description="Helical" evidence="1">
    <location>
        <begin position="149"/>
        <end position="171"/>
    </location>
</feature>
<gene>
    <name evidence="2" type="ORF">DRW07_16150</name>
</gene>
<evidence type="ECO:0000256" key="1">
    <source>
        <dbReference type="SAM" id="Phobius"/>
    </source>
</evidence>
<feature type="transmembrane region" description="Helical" evidence="1">
    <location>
        <begin position="177"/>
        <end position="200"/>
    </location>
</feature>
<comment type="caution">
    <text evidence="2">The sequence shown here is derived from an EMBL/GenBank/DDBJ whole genome shotgun (WGS) entry which is preliminary data.</text>
</comment>
<feature type="transmembrane region" description="Helical" evidence="1">
    <location>
        <begin position="221"/>
        <end position="240"/>
    </location>
</feature>
<dbReference type="EMBL" id="RPOK01000005">
    <property type="protein sequence ID" value="RPJ65433.1"/>
    <property type="molecule type" value="Genomic_DNA"/>
</dbReference>
<feature type="transmembrane region" description="Helical" evidence="1">
    <location>
        <begin position="93"/>
        <end position="115"/>
    </location>
</feature>
<feature type="transmembrane region" description="Helical" evidence="1">
    <location>
        <begin position="67"/>
        <end position="87"/>
    </location>
</feature>
<organism evidence="2 3">
    <name type="scientific">Alteromonas sediminis</name>
    <dbReference type="NCBI Taxonomy" id="2259342"/>
    <lineage>
        <taxon>Bacteria</taxon>
        <taxon>Pseudomonadati</taxon>
        <taxon>Pseudomonadota</taxon>
        <taxon>Gammaproteobacteria</taxon>
        <taxon>Alteromonadales</taxon>
        <taxon>Alteromonadaceae</taxon>
        <taxon>Alteromonas/Salinimonas group</taxon>
        <taxon>Alteromonas</taxon>
    </lineage>
</organism>
<reference evidence="2 3" key="1">
    <citation type="submission" date="2018-11" db="EMBL/GenBank/DDBJ databases">
        <authorList>
            <person name="Ye M.-Q."/>
            <person name="Du Z.-J."/>
        </authorList>
    </citation>
    <scope>NUCLEOTIDE SEQUENCE [LARGE SCALE GENOMIC DNA]</scope>
    <source>
        <strain evidence="2 3">U0105</strain>
    </source>
</reference>
<name>A0A3N5XY47_9ALTE</name>
<keyword evidence="1" id="KW-0472">Membrane</keyword>
<evidence type="ECO:0000313" key="3">
    <source>
        <dbReference type="Proteomes" id="UP000275281"/>
    </source>
</evidence>
<accession>A0A3N5XY47</accession>
<keyword evidence="1" id="KW-1133">Transmembrane helix</keyword>
<keyword evidence="1" id="KW-0812">Transmembrane</keyword>
<keyword evidence="3" id="KW-1185">Reference proteome</keyword>
<sequence>MNLFNEPPVILINLAFLFQLFFISIFISRTWRKRRQVLLTKYPQNVFPNLYAQDEHTEQQRLTVRKWLDYSAFAIGLITFIALQVMGKAQHVIADWMLMIALIQLAPLFNSAYWCNQNSQILSKRYPKKIRTAQLQGNQLADYISIRRVMVSIVMYALSVGLAAYLYLVAMPGERKVIYLITLSTVVLICIGGLIRQLVYGQKKDHFIEQQERALKISDKLKYLISSLTAYSVFVIILLLSDMVELNDSYINLFASLFAQAIVFKTRNQYYPINPSVYKEEA</sequence>
<dbReference type="OrthoDB" id="6322391at2"/>